<evidence type="ECO:0000313" key="2">
    <source>
        <dbReference type="EMBL" id="KAF3516304.1"/>
    </source>
</evidence>
<organism evidence="2 3">
    <name type="scientific">Brassica cretica</name>
    <name type="common">Mustard</name>
    <dbReference type="NCBI Taxonomy" id="69181"/>
    <lineage>
        <taxon>Eukaryota</taxon>
        <taxon>Viridiplantae</taxon>
        <taxon>Streptophyta</taxon>
        <taxon>Embryophyta</taxon>
        <taxon>Tracheophyta</taxon>
        <taxon>Spermatophyta</taxon>
        <taxon>Magnoliopsida</taxon>
        <taxon>eudicotyledons</taxon>
        <taxon>Gunneridae</taxon>
        <taxon>Pentapetalae</taxon>
        <taxon>rosids</taxon>
        <taxon>malvids</taxon>
        <taxon>Brassicales</taxon>
        <taxon>Brassicaceae</taxon>
        <taxon>Brassiceae</taxon>
        <taxon>Brassica</taxon>
    </lineage>
</organism>
<protein>
    <submittedName>
        <fullName evidence="2">Uncharacterized protein</fullName>
    </submittedName>
</protein>
<accession>A0ABQ7AQM9</accession>
<feature type="compositionally biased region" description="Basic residues" evidence="1">
    <location>
        <begin position="139"/>
        <end position="152"/>
    </location>
</feature>
<proteinExistence type="predicted"/>
<dbReference type="EMBL" id="QGKV02001556">
    <property type="protein sequence ID" value="KAF3516304.1"/>
    <property type="molecule type" value="Genomic_DNA"/>
</dbReference>
<comment type="caution">
    <text evidence="2">The sequence shown here is derived from an EMBL/GenBank/DDBJ whole genome shotgun (WGS) entry which is preliminary data.</text>
</comment>
<feature type="compositionally biased region" description="Basic and acidic residues" evidence="1">
    <location>
        <begin position="129"/>
        <end position="138"/>
    </location>
</feature>
<sequence length="192" mass="22449">MGSGGRETLLAEEKPSLRTKQRNQRKRQNRFDDDERMFGLLKKSKPQQDVHFPFKTVNKETKGRDKTGSMMMRGGSEVVIVPSPKTREATLMCLIRMSFRFMFVHPTVPIRLTEPSRVRLDWSFGWKPRPDDRTDRTRARLPRPTRHSKTHGQAKLSLGRDETEDGHAISSMMCRSPRISTWNQLNMEFRTF</sequence>
<feature type="region of interest" description="Disordered" evidence="1">
    <location>
        <begin position="1"/>
        <end position="34"/>
    </location>
</feature>
<feature type="region of interest" description="Disordered" evidence="1">
    <location>
        <begin position="129"/>
        <end position="165"/>
    </location>
</feature>
<gene>
    <name evidence="2" type="ORF">DY000_02060304</name>
</gene>
<evidence type="ECO:0000256" key="1">
    <source>
        <dbReference type="SAM" id="MobiDB-lite"/>
    </source>
</evidence>
<dbReference type="Proteomes" id="UP000266723">
    <property type="component" value="Unassembled WGS sequence"/>
</dbReference>
<reference evidence="2 3" key="1">
    <citation type="journal article" date="2020" name="BMC Genomics">
        <title>Intraspecific diversification of the crop wild relative Brassica cretica Lam. using demographic model selection.</title>
        <authorList>
            <person name="Kioukis A."/>
            <person name="Michalopoulou V.A."/>
            <person name="Briers L."/>
            <person name="Pirintsos S."/>
            <person name="Studholme D.J."/>
            <person name="Pavlidis P."/>
            <person name="Sarris P.F."/>
        </authorList>
    </citation>
    <scope>NUCLEOTIDE SEQUENCE [LARGE SCALE GENOMIC DNA]</scope>
    <source>
        <strain evidence="3">cv. PFS-1207/04</strain>
    </source>
</reference>
<name>A0ABQ7AQM9_BRACR</name>
<keyword evidence="3" id="KW-1185">Reference proteome</keyword>
<feature type="compositionally biased region" description="Basic residues" evidence="1">
    <location>
        <begin position="17"/>
        <end position="28"/>
    </location>
</feature>
<evidence type="ECO:0000313" key="3">
    <source>
        <dbReference type="Proteomes" id="UP000266723"/>
    </source>
</evidence>